<dbReference type="Gene3D" id="3.10.450.50">
    <property type="match status" value="1"/>
</dbReference>
<dbReference type="InterPro" id="IPR032710">
    <property type="entry name" value="NTF2-like_dom_sf"/>
</dbReference>
<dbReference type="Pfam" id="PF17775">
    <property type="entry name" value="YchJ_M-like"/>
    <property type="match status" value="1"/>
</dbReference>
<dbReference type="HAMAP" id="MF_00612">
    <property type="entry name" value="UPF0225"/>
    <property type="match status" value="1"/>
</dbReference>
<sequence length="136" mass="15506">MTVTETGPCPCGRVDLRGRPVPFARCCGPYLADFAHTPAPDAEHLMRSRYAAFVLEDAPYLLATWHPSRRPPEVGFEPGVKWLGLEVKQHRQVDATHAEVEFVARSRQAGRAQRLHERSRFVCEDGRWYYLDGDLK</sequence>
<evidence type="ECO:0000256" key="1">
    <source>
        <dbReference type="HAMAP-Rule" id="MF_00612"/>
    </source>
</evidence>
<dbReference type="AlphaFoldDB" id="A0A934TT11"/>
<dbReference type="EMBL" id="JAEPWM010000002">
    <property type="protein sequence ID" value="MBK6006217.1"/>
    <property type="molecule type" value="Genomic_DNA"/>
</dbReference>
<dbReference type="Proteomes" id="UP000630528">
    <property type="component" value="Unassembled WGS sequence"/>
</dbReference>
<keyword evidence="4" id="KW-1185">Reference proteome</keyword>
<comment type="similarity">
    <text evidence="1">Belongs to the UPF0225 family.</text>
</comment>
<evidence type="ECO:0000259" key="2">
    <source>
        <dbReference type="Pfam" id="PF17775"/>
    </source>
</evidence>
<dbReference type="RefSeq" id="WP_201168668.1">
    <property type="nucleotide sequence ID" value="NZ_JAEPWM010000002.1"/>
</dbReference>
<dbReference type="InterPro" id="IPR048469">
    <property type="entry name" value="YchJ-like_M"/>
</dbReference>
<gene>
    <name evidence="3" type="ORF">JJB11_08960</name>
</gene>
<comment type="caution">
    <text evidence="3">The sequence shown here is derived from an EMBL/GenBank/DDBJ whole genome shotgun (WGS) entry which is preliminary data.</text>
</comment>
<organism evidence="3 4">
    <name type="scientific">Ramlibacter ginsenosidimutans</name>
    <dbReference type="NCBI Taxonomy" id="502333"/>
    <lineage>
        <taxon>Bacteria</taxon>
        <taxon>Pseudomonadati</taxon>
        <taxon>Pseudomonadota</taxon>
        <taxon>Betaproteobacteria</taxon>
        <taxon>Burkholderiales</taxon>
        <taxon>Comamonadaceae</taxon>
        <taxon>Ramlibacter</taxon>
    </lineage>
</organism>
<reference evidence="3" key="1">
    <citation type="journal article" date="2012" name="J. Microbiol. Biotechnol.">
        <title>Ramlibacter ginsenosidimutans sp. nov., with ginsenoside-converting activity.</title>
        <authorList>
            <person name="Wang L."/>
            <person name="An D.S."/>
            <person name="Kim S.G."/>
            <person name="Jin F.X."/>
            <person name="Kim S.C."/>
            <person name="Lee S.T."/>
            <person name="Im W.T."/>
        </authorList>
    </citation>
    <scope>NUCLEOTIDE SEQUENCE</scope>
    <source>
        <strain evidence="3">KACC 17527</strain>
    </source>
</reference>
<evidence type="ECO:0000313" key="4">
    <source>
        <dbReference type="Proteomes" id="UP000630528"/>
    </source>
</evidence>
<name>A0A934TT11_9BURK</name>
<evidence type="ECO:0000313" key="3">
    <source>
        <dbReference type="EMBL" id="MBK6006217.1"/>
    </source>
</evidence>
<protein>
    <recommendedName>
        <fullName evidence="1">UPF0225 protein JJB11_08960</fullName>
    </recommendedName>
</protein>
<dbReference type="InterPro" id="IPR023006">
    <property type="entry name" value="YchJ-like"/>
</dbReference>
<accession>A0A934TT11</accession>
<dbReference type="SUPFAM" id="SSF54427">
    <property type="entry name" value="NTF2-like"/>
    <property type="match status" value="1"/>
</dbReference>
<feature type="domain" description="YchJ-like middle NTF2-like" evidence="2">
    <location>
        <begin position="41"/>
        <end position="133"/>
    </location>
</feature>
<reference evidence="3" key="2">
    <citation type="submission" date="2021-01" db="EMBL/GenBank/DDBJ databases">
        <authorList>
            <person name="Kang M."/>
        </authorList>
    </citation>
    <scope>NUCLEOTIDE SEQUENCE</scope>
    <source>
        <strain evidence="3">KACC 17527</strain>
    </source>
</reference>
<proteinExistence type="inferred from homology"/>